<keyword evidence="2 5" id="KW-0812">Transmembrane</keyword>
<dbReference type="Proteomes" id="UP001595897">
    <property type="component" value="Unassembled WGS sequence"/>
</dbReference>
<comment type="subcellular location">
    <subcellularLocation>
        <location evidence="1">Membrane</location>
    </subcellularLocation>
</comment>
<protein>
    <submittedName>
        <fullName evidence="7">Mechanosensitive ion channel family protein</fullName>
    </submittedName>
</protein>
<organism evidence="7 8">
    <name type="scientific">Glaciecola siphonariae</name>
    <dbReference type="NCBI Taxonomy" id="521012"/>
    <lineage>
        <taxon>Bacteria</taxon>
        <taxon>Pseudomonadati</taxon>
        <taxon>Pseudomonadota</taxon>
        <taxon>Gammaproteobacteria</taxon>
        <taxon>Alteromonadales</taxon>
        <taxon>Alteromonadaceae</taxon>
        <taxon>Glaciecola</taxon>
    </lineage>
</organism>
<keyword evidence="8" id="KW-1185">Reference proteome</keyword>
<evidence type="ECO:0000256" key="3">
    <source>
        <dbReference type="ARBA" id="ARBA00022989"/>
    </source>
</evidence>
<feature type="transmembrane region" description="Helical" evidence="5">
    <location>
        <begin position="54"/>
        <end position="72"/>
    </location>
</feature>
<dbReference type="PANTHER" id="PTHR30566">
    <property type="entry name" value="YNAI-RELATED MECHANOSENSITIVE ION CHANNEL"/>
    <property type="match status" value="1"/>
</dbReference>
<evidence type="ECO:0000313" key="7">
    <source>
        <dbReference type="EMBL" id="MFC4699510.1"/>
    </source>
</evidence>
<evidence type="ECO:0000313" key="8">
    <source>
        <dbReference type="Proteomes" id="UP001595897"/>
    </source>
</evidence>
<evidence type="ECO:0000256" key="4">
    <source>
        <dbReference type="ARBA" id="ARBA00023136"/>
    </source>
</evidence>
<evidence type="ECO:0000256" key="2">
    <source>
        <dbReference type="ARBA" id="ARBA00022692"/>
    </source>
</evidence>
<proteinExistence type="predicted"/>
<feature type="transmembrane region" description="Helical" evidence="5">
    <location>
        <begin position="78"/>
        <end position="97"/>
    </location>
</feature>
<evidence type="ECO:0000259" key="6">
    <source>
        <dbReference type="Pfam" id="PF00924"/>
    </source>
</evidence>
<feature type="transmembrane region" description="Helical" evidence="5">
    <location>
        <begin position="12"/>
        <end position="33"/>
    </location>
</feature>
<dbReference type="InterPro" id="IPR006685">
    <property type="entry name" value="MscS_channel_2nd"/>
</dbReference>
<dbReference type="InterPro" id="IPR023408">
    <property type="entry name" value="MscS_beta-dom_sf"/>
</dbReference>
<dbReference type="InterPro" id="IPR010920">
    <property type="entry name" value="LSM_dom_sf"/>
</dbReference>
<gene>
    <name evidence="7" type="ORF">ACFO4O_04990</name>
</gene>
<evidence type="ECO:0000256" key="5">
    <source>
        <dbReference type="SAM" id="Phobius"/>
    </source>
</evidence>
<dbReference type="SUPFAM" id="SSF50182">
    <property type="entry name" value="Sm-like ribonucleoproteins"/>
    <property type="match status" value="1"/>
</dbReference>
<evidence type="ECO:0000256" key="1">
    <source>
        <dbReference type="ARBA" id="ARBA00004370"/>
    </source>
</evidence>
<dbReference type="RefSeq" id="WP_382406252.1">
    <property type="nucleotide sequence ID" value="NZ_JBHSGU010000002.1"/>
</dbReference>
<dbReference type="Gene3D" id="2.30.30.60">
    <property type="match status" value="1"/>
</dbReference>
<name>A0ABV9LT98_9ALTE</name>
<accession>A0ABV9LT98</accession>
<feature type="domain" description="Mechanosensitive ion channel MscS" evidence="6">
    <location>
        <begin position="109"/>
        <end position="168"/>
    </location>
</feature>
<comment type="caution">
    <text evidence="7">The sequence shown here is derived from an EMBL/GenBank/DDBJ whole genome shotgun (WGS) entry which is preliminary data.</text>
</comment>
<reference evidence="8" key="1">
    <citation type="journal article" date="2019" name="Int. J. Syst. Evol. Microbiol.">
        <title>The Global Catalogue of Microorganisms (GCM) 10K type strain sequencing project: providing services to taxonomists for standard genome sequencing and annotation.</title>
        <authorList>
            <consortium name="The Broad Institute Genomics Platform"/>
            <consortium name="The Broad Institute Genome Sequencing Center for Infectious Disease"/>
            <person name="Wu L."/>
            <person name="Ma J."/>
        </authorList>
    </citation>
    <scope>NUCLEOTIDE SEQUENCE [LARGE SCALE GENOMIC DNA]</scope>
    <source>
        <strain evidence="8">KACC 12507</strain>
    </source>
</reference>
<dbReference type="EMBL" id="JBHSGU010000002">
    <property type="protein sequence ID" value="MFC4699510.1"/>
    <property type="molecule type" value="Genomic_DNA"/>
</dbReference>
<dbReference type="PANTHER" id="PTHR30566:SF27">
    <property type="entry name" value="MECHANOSENSITIVE ION CHANNEL PROTEIN"/>
    <property type="match status" value="1"/>
</dbReference>
<dbReference type="Pfam" id="PF00924">
    <property type="entry name" value="MS_channel_2nd"/>
    <property type="match status" value="1"/>
</dbReference>
<sequence length="291" mass="33537">MIVFEEYLADPTIGKGVISIALIIIVALIKSVLGRSIIKRSKKKKTGYRSKVNTMRNTLNISLVFILIVLWAGEIQAFTFSIAAFMVAIVFATKEYLQCYLGYFYYVSARPFRIGDWIQINEGVGEVIAADWTKITMLEVDQHTNSYTGKHLFIPNHQILLKPVRNLNFLRRYTLSSFTITCEPTIDVFPVVEELRNHALDFCKDFIDVAERYKGVIEKRLDVEFIPIEPHFSVDTNQFAKICIGVDIFCPIEESIPLRQKITQQFFKLWHEKVGETPSIERRRTANIESD</sequence>
<keyword evidence="3 5" id="KW-1133">Transmembrane helix</keyword>
<keyword evidence="4 5" id="KW-0472">Membrane</keyword>